<sequence length="416" mass="46914">MTFALLTNSLTSFKMALTKNKVEPIAPDKPPHSIKMQTSDDPSESEPAIRKVVDELNGRTRAMKAANCNSLVWKDTHGNFFTTFDSNSLNETYRLSDILDAFNFDKPELIIRLLGVADQSNDSMYVHREMPDLEYCVSYTGKGGIIILPQPLRRRLIQFIHNVGAWVVSDYEGTDIIESTNQPYVLPKQLKPKFYSDISFWPPTFPYSSVRLAYTSIPKSIGILNTPDTDDTYFESVILTNGDQGTLRKLLELVRHDKAKEKACQLKRLNVILLKGSGGLADTLASGLLEQWSYQDFQHELAKLDLDVPNENCSVASALHNVNSHKQVKQPKSGSVSANVMTFSEEDLKDLFAVSTVFEADLTLSDYGLNKQILLSILKVYPEKKWRLLKLCVELDCFDVAQKYVLPDRMLVSRST</sequence>
<accession>A0A2C9KH83</accession>
<reference evidence="2" key="1">
    <citation type="submission" date="2020-05" db="UniProtKB">
        <authorList>
            <consortium name="EnsemblMetazoa"/>
        </authorList>
    </citation>
    <scope>IDENTIFICATION</scope>
    <source>
        <strain evidence="2">BB02</strain>
    </source>
</reference>
<protein>
    <submittedName>
        <fullName evidence="2">Uncharacterized protein</fullName>
    </submittedName>
</protein>
<dbReference type="KEGG" id="bgt:106054883"/>
<dbReference type="Proteomes" id="UP000076420">
    <property type="component" value="Unassembled WGS sequence"/>
</dbReference>
<dbReference type="AlphaFoldDB" id="A0A2C9KH83"/>
<feature type="region of interest" description="Disordered" evidence="1">
    <location>
        <begin position="22"/>
        <end position="47"/>
    </location>
</feature>
<dbReference type="VEuPathDB" id="VectorBase:BGLB019677"/>
<proteinExistence type="predicted"/>
<name>A0A2C9KH83_BIOGL</name>
<evidence type="ECO:0000256" key="1">
    <source>
        <dbReference type="SAM" id="MobiDB-lite"/>
    </source>
</evidence>
<dbReference type="EnsemblMetazoa" id="BGLB019677-RA">
    <property type="protein sequence ID" value="BGLB019677-PA"/>
    <property type="gene ID" value="BGLB019677"/>
</dbReference>
<evidence type="ECO:0000313" key="3">
    <source>
        <dbReference type="Proteomes" id="UP000076420"/>
    </source>
</evidence>
<gene>
    <name evidence="2" type="primary">106054883</name>
</gene>
<dbReference type="VEuPathDB" id="VectorBase:BGLAX_041031"/>
<organism evidence="2 3">
    <name type="scientific">Biomphalaria glabrata</name>
    <name type="common">Bloodfluke planorb</name>
    <name type="synonym">Freshwater snail</name>
    <dbReference type="NCBI Taxonomy" id="6526"/>
    <lineage>
        <taxon>Eukaryota</taxon>
        <taxon>Metazoa</taxon>
        <taxon>Spiralia</taxon>
        <taxon>Lophotrochozoa</taxon>
        <taxon>Mollusca</taxon>
        <taxon>Gastropoda</taxon>
        <taxon>Heterobranchia</taxon>
        <taxon>Euthyneura</taxon>
        <taxon>Panpulmonata</taxon>
        <taxon>Hygrophila</taxon>
        <taxon>Lymnaeoidea</taxon>
        <taxon>Planorbidae</taxon>
        <taxon>Biomphalaria</taxon>
    </lineage>
</organism>
<evidence type="ECO:0000313" key="2">
    <source>
        <dbReference type="EnsemblMetazoa" id="BGLB019677-PA"/>
    </source>
</evidence>